<feature type="repeat" description="TPR" evidence="1">
    <location>
        <begin position="82"/>
        <end position="115"/>
    </location>
</feature>
<dbReference type="PANTHER" id="PTHR12558:SF13">
    <property type="entry name" value="CELL DIVISION CYCLE PROTEIN 27 HOMOLOG"/>
    <property type="match status" value="1"/>
</dbReference>
<accession>A0A380K5R3</accession>
<organism evidence="2 3">
    <name type="scientific">Streptococcus gallolyticus</name>
    <dbReference type="NCBI Taxonomy" id="315405"/>
    <lineage>
        <taxon>Bacteria</taxon>
        <taxon>Bacillati</taxon>
        <taxon>Bacillota</taxon>
        <taxon>Bacilli</taxon>
        <taxon>Lactobacillales</taxon>
        <taxon>Streptococcaceae</taxon>
        <taxon>Streptococcus</taxon>
    </lineage>
</organism>
<dbReference type="InterPro" id="IPR011990">
    <property type="entry name" value="TPR-like_helical_dom_sf"/>
</dbReference>
<sequence length="326" mass="37517">MDTISPESEAYLSALLVMADIYDMEGLTDVAREKLLLASEISDEPLVVFGLAEIELELDNFNQAIKEYAKLDNREILELTGISTYQRIGRAYASLGKFEAAIEFLEKAIEIEYDDGTIFELATILYGQGEYQKANVYFKQLDTMNPDFEGYEYVYAQSLHEENKTEEALRLVQKGLIKNEFDTNLLLAASQLSYELHDSKQAESYLLKAKDVAVDDEDVLMRLTNLYLEEERYEDVVALSRDNIDNVLTKWNIAKAYQALEADKKALKIYDELATDLADNPEFLQDYAYILREFGQKERAHQVAERYLQLVPDDVNMVEFLNENEF</sequence>
<keyword evidence="1" id="KW-0802">TPR repeat</keyword>
<dbReference type="PROSITE" id="PS50005">
    <property type="entry name" value="TPR"/>
    <property type="match status" value="1"/>
</dbReference>
<dbReference type="EMBL" id="UHFM01000006">
    <property type="protein sequence ID" value="SUN60412.1"/>
    <property type="molecule type" value="Genomic_DNA"/>
</dbReference>
<dbReference type="InterPro" id="IPR019734">
    <property type="entry name" value="TPR_rpt"/>
</dbReference>
<dbReference type="SMART" id="SM00028">
    <property type="entry name" value="TPR"/>
    <property type="match status" value="1"/>
</dbReference>
<proteinExistence type="predicted"/>
<evidence type="ECO:0000256" key="1">
    <source>
        <dbReference type="PROSITE-ProRule" id="PRU00339"/>
    </source>
</evidence>
<dbReference type="Pfam" id="PF13181">
    <property type="entry name" value="TPR_8"/>
    <property type="match status" value="1"/>
</dbReference>
<gene>
    <name evidence="2" type="ORF">NCTC13767_01877</name>
</gene>
<dbReference type="Gene3D" id="1.25.40.10">
    <property type="entry name" value="Tetratricopeptide repeat domain"/>
    <property type="match status" value="2"/>
</dbReference>
<dbReference type="PANTHER" id="PTHR12558">
    <property type="entry name" value="CELL DIVISION CYCLE 16,23,27"/>
    <property type="match status" value="1"/>
</dbReference>
<evidence type="ECO:0000313" key="3">
    <source>
        <dbReference type="Proteomes" id="UP000254510"/>
    </source>
</evidence>
<reference evidence="2 3" key="1">
    <citation type="submission" date="2018-06" db="EMBL/GenBank/DDBJ databases">
        <authorList>
            <consortium name="Pathogen Informatics"/>
            <person name="Doyle S."/>
        </authorList>
    </citation>
    <scope>NUCLEOTIDE SEQUENCE [LARGE SCALE GENOMIC DNA]</scope>
    <source>
        <strain evidence="2 3">NCTC13767</strain>
    </source>
</reference>
<dbReference type="Proteomes" id="UP000254510">
    <property type="component" value="Unassembled WGS sequence"/>
</dbReference>
<protein>
    <submittedName>
        <fullName evidence="2">TPR repeat-containing protein</fullName>
    </submittedName>
</protein>
<name>A0A380K5R3_9STRE</name>
<dbReference type="AlphaFoldDB" id="A0A380K5R3"/>
<dbReference type="PROSITE" id="PS50293">
    <property type="entry name" value="TPR_REGION"/>
    <property type="match status" value="1"/>
</dbReference>
<evidence type="ECO:0000313" key="2">
    <source>
        <dbReference type="EMBL" id="SUN60412.1"/>
    </source>
</evidence>
<dbReference type="SUPFAM" id="SSF48452">
    <property type="entry name" value="TPR-like"/>
    <property type="match status" value="1"/>
</dbReference>